<comment type="caution">
    <text evidence="2">The sequence shown here is derived from an EMBL/GenBank/DDBJ whole genome shotgun (WGS) entry which is preliminary data.</text>
</comment>
<dbReference type="Proteomes" id="UP000324222">
    <property type="component" value="Unassembled WGS sequence"/>
</dbReference>
<reference evidence="2 3" key="1">
    <citation type="submission" date="2019-05" db="EMBL/GenBank/DDBJ databases">
        <title>Another draft genome of Portunus trituberculatus and its Hox gene families provides insights of decapod evolution.</title>
        <authorList>
            <person name="Jeong J.-H."/>
            <person name="Song I."/>
            <person name="Kim S."/>
            <person name="Choi T."/>
            <person name="Kim D."/>
            <person name="Ryu S."/>
            <person name="Kim W."/>
        </authorList>
    </citation>
    <scope>NUCLEOTIDE SEQUENCE [LARGE SCALE GENOMIC DNA]</scope>
    <source>
        <tissue evidence="2">Muscle</tissue>
    </source>
</reference>
<organism evidence="2 3">
    <name type="scientific">Portunus trituberculatus</name>
    <name type="common">Swimming crab</name>
    <name type="synonym">Neptunus trituberculatus</name>
    <dbReference type="NCBI Taxonomy" id="210409"/>
    <lineage>
        <taxon>Eukaryota</taxon>
        <taxon>Metazoa</taxon>
        <taxon>Ecdysozoa</taxon>
        <taxon>Arthropoda</taxon>
        <taxon>Crustacea</taxon>
        <taxon>Multicrustacea</taxon>
        <taxon>Malacostraca</taxon>
        <taxon>Eumalacostraca</taxon>
        <taxon>Eucarida</taxon>
        <taxon>Decapoda</taxon>
        <taxon>Pleocyemata</taxon>
        <taxon>Brachyura</taxon>
        <taxon>Eubrachyura</taxon>
        <taxon>Portunoidea</taxon>
        <taxon>Portunidae</taxon>
        <taxon>Portuninae</taxon>
        <taxon>Portunus</taxon>
    </lineage>
</organism>
<feature type="region of interest" description="Disordered" evidence="1">
    <location>
        <begin position="160"/>
        <end position="180"/>
    </location>
</feature>
<evidence type="ECO:0000313" key="2">
    <source>
        <dbReference type="EMBL" id="MPC55089.1"/>
    </source>
</evidence>
<protein>
    <submittedName>
        <fullName evidence="2">Uncharacterized protein</fullName>
    </submittedName>
</protein>
<evidence type="ECO:0000313" key="3">
    <source>
        <dbReference type="Proteomes" id="UP000324222"/>
    </source>
</evidence>
<proteinExistence type="predicted"/>
<feature type="region of interest" description="Disordered" evidence="1">
    <location>
        <begin position="82"/>
        <end position="103"/>
    </location>
</feature>
<gene>
    <name evidence="2" type="ORF">E2C01_049023</name>
</gene>
<keyword evidence="3" id="KW-1185">Reference proteome</keyword>
<name>A0A5B7GBR4_PORTR</name>
<evidence type="ECO:0000256" key="1">
    <source>
        <dbReference type="SAM" id="MobiDB-lite"/>
    </source>
</evidence>
<dbReference type="AlphaFoldDB" id="A0A5B7GBR4"/>
<dbReference type="EMBL" id="VSRR010012879">
    <property type="protein sequence ID" value="MPC55089.1"/>
    <property type="molecule type" value="Genomic_DNA"/>
</dbReference>
<accession>A0A5B7GBR4</accession>
<sequence>MPHLAPYGTPGLYHIGLVLLESVEAAACGSKCRGNVKWNEPRGGGRRAARREPVLYCTVHSDPELRRSHCFGVRCSELKSVPGRRAPAGKRSALAPPPPATHTSSSIYLCMQSQRQSITASPPLQAGSSSPLRTTARRAPDTCTYHVLCNLCVRNSPLPGDGGRRGDSPASSRPACRPPCPPARWRAGNNHRIPIFDSFEYKTGDCGVMSEDNAKYNLLAVGVLQYTYYMHYFRQDGGYT</sequence>